<evidence type="ECO:0008006" key="3">
    <source>
        <dbReference type="Google" id="ProtNLM"/>
    </source>
</evidence>
<protein>
    <recommendedName>
        <fullName evidence="3">Gag-pol polyprotein</fullName>
    </recommendedName>
</protein>
<evidence type="ECO:0000313" key="1">
    <source>
        <dbReference type="EMBL" id="WMV29501.1"/>
    </source>
</evidence>
<reference evidence="1" key="1">
    <citation type="submission" date="2023-08" db="EMBL/GenBank/DDBJ databases">
        <title>A de novo genome assembly of Solanum verrucosum Schlechtendal, a Mexican diploid species geographically isolated from the other diploid A-genome species in potato relatives.</title>
        <authorList>
            <person name="Hosaka K."/>
        </authorList>
    </citation>
    <scope>NUCLEOTIDE SEQUENCE</scope>
    <source>
        <tissue evidence="1">Young leaves</tissue>
    </source>
</reference>
<keyword evidence="2" id="KW-1185">Reference proteome</keyword>
<name>A0AAF0QZU1_SOLVR</name>
<organism evidence="1 2">
    <name type="scientific">Solanum verrucosum</name>
    <dbReference type="NCBI Taxonomy" id="315347"/>
    <lineage>
        <taxon>Eukaryota</taxon>
        <taxon>Viridiplantae</taxon>
        <taxon>Streptophyta</taxon>
        <taxon>Embryophyta</taxon>
        <taxon>Tracheophyta</taxon>
        <taxon>Spermatophyta</taxon>
        <taxon>Magnoliopsida</taxon>
        <taxon>eudicotyledons</taxon>
        <taxon>Gunneridae</taxon>
        <taxon>Pentapetalae</taxon>
        <taxon>asterids</taxon>
        <taxon>lamiids</taxon>
        <taxon>Solanales</taxon>
        <taxon>Solanaceae</taxon>
        <taxon>Solanoideae</taxon>
        <taxon>Solaneae</taxon>
        <taxon>Solanum</taxon>
    </lineage>
</organism>
<dbReference type="EMBL" id="CP133616">
    <property type="protein sequence ID" value="WMV29501.1"/>
    <property type="molecule type" value="Genomic_DNA"/>
</dbReference>
<proteinExistence type="predicted"/>
<dbReference type="AlphaFoldDB" id="A0AAF0QZU1"/>
<evidence type="ECO:0000313" key="2">
    <source>
        <dbReference type="Proteomes" id="UP001234989"/>
    </source>
</evidence>
<accession>A0AAF0QZU1</accession>
<sequence>MEMLNDKFTFGDFGVDMNRRRTPARKVEKKVVNEGVLPQDPQGPQVTRDVGPRVNAIESTMASRLRDFVRMNPPVFLASKLVEDPQEFLDEVYKIVNAMGVTSREKAELAFYQLKDV</sequence>
<dbReference type="Proteomes" id="UP001234989">
    <property type="component" value="Chromosome 5"/>
</dbReference>
<gene>
    <name evidence="1" type="ORF">MTR67_022886</name>
</gene>